<dbReference type="RefSeq" id="WP_190866141.1">
    <property type="nucleotide sequence ID" value="NZ_JACXIY010000038.1"/>
</dbReference>
<evidence type="ECO:0000256" key="4">
    <source>
        <dbReference type="ARBA" id="ARBA00022989"/>
    </source>
</evidence>
<dbReference type="InterPro" id="IPR020846">
    <property type="entry name" value="MFS_dom"/>
</dbReference>
<feature type="transmembrane region" description="Helical" evidence="6">
    <location>
        <begin position="21"/>
        <end position="40"/>
    </location>
</feature>
<feature type="transmembrane region" description="Helical" evidence="6">
    <location>
        <begin position="365"/>
        <end position="385"/>
    </location>
</feature>
<dbReference type="PROSITE" id="PS50850">
    <property type="entry name" value="MFS"/>
    <property type="match status" value="1"/>
</dbReference>
<feature type="transmembrane region" description="Helical" evidence="6">
    <location>
        <begin position="112"/>
        <end position="130"/>
    </location>
</feature>
<protein>
    <submittedName>
        <fullName evidence="8">MFS transporter</fullName>
    </submittedName>
</protein>
<dbReference type="Proteomes" id="UP000632125">
    <property type="component" value="Unassembled WGS sequence"/>
</dbReference>
<sequence>MSRISAAGQETETEPALTKQRVFLFSALCCLVYFTSYMTRLNYGAAISEIADSLAISNQAAGMALIGGFIAYGAGQPIFGLLGDRVKPRYMITAGLTATAVCNLAVSALHDISVITVVWCFNGFFQAMLWPPLVRIMAQTLTSENYRRASVSVFTASSAGTIAVYLLVPLCIWLSGWRLAFVATAALGLGIAAVWFVGVKGFAVREWIVDEKAVERPVRESTGALVMASGLLPIMLVVVLQGALRDGITTWMPTYLNEVYRFGNSISILSTAILPVFAIVSVSAASFVQRLIGNELKTVACIWGIALAAAAGLTAVYASNAAASLLLMALLTSCANGINLLLISRLPMHFAQYGRISTVSGLLNAFAYLGSAVSIYGIAAISHHFGWKATIVVWGVIALIGMLLCALCVRKWGRFTAGGPEKVKVLRVSVND</sequence>
<dbReference type="GO" id="GO:0035435">
    <property type="term" value="P:phosphate ion transmembrane transport"/>
    <property type="evidence" value="ECO:0007669"/>
    <property type="project" value="TreeGrafter"/>
</dbReference>
<dbReference type="GO" id="GO:0005886">
    <property type="term" value="C:plasma membrane"/>
    <property type="evidence" value="ECO:0007669"/>
    <property type="project" value="UniProtKB-SubCell"/>
</dbReference>
<feature type="transmembrane region" description="Helical" evidence="6">
    <location>
        <begin position="151"/>
        <end position="175"/>
    </location>
</feature>
<feature type="transmembrane region" description="Helical" evidence="6">
    <location>
        <begin position="300"/>
        <end position="319"/>
    </location>
</feature>
<organism evidence="8 9">
    <name type="scientific">Paenibacillus arenilitoris</name>
    <dbReference type="NCBI Taxonomy" id="2772299"/>
    <lineage>
        <taxon>Bacteria</taxon>
        <taxon>Bacillati</taxon>
        <taxon>Bacillota</taxon>
        <taxon>Bacilli</taxon>
        <taxon>Bacillales</taxon>
        <taxon>Paenibacillaceae</taxon>
        <taxon>Paenibacillus</taxon>
    </lineage>
</organism>
<keyword evidence="4 6" id="KW-1133">Transmembrane helix</keyword>
<feature type="transmembrane region" description="Helical" evidence="6">
    <location>
        <begin position="264"/>
        <end position="288"/>
    </location>
</feature>
<evidence type="ECO:0000259" key="7">
    <source>
        <dbReference type="PROSITE" id="PS50850"/>
    </source>
</evidence>
<dbReference type="PANTHER" id="PTHR43826:SF3">
    <property type="entry name" value="GLUCOSE-6-PHOSPHATE EXCHANGER SLC37A4"/>
    <property type="match status" value="1"/>
</dbReference>
<evidence type="ECO:0000256" key="3">
    <source>
        <dbReference type="ARBA" id="ARBA00022692"/>
    </source>
</evidence>
<evidence type="ECO:0000313" key="9">
    <source>
        <dbReference type="Proteomes" id="UP000632125"/>
    </source>
</evidence>
<gene>
    <name evidence="8" type="ORF">IDH41_25355</name>
</gene>
<feature type="transmembrane region" description="Helical" evidence="6">
    <location>
        <begin position="89"/>
        <end position="106"/>
    </location>
</feature>
<dbReference type="AlphaFoldDB" id="A0A927H8B8"/>
<evidence type="ECO:0000256" key="6">
    <source>
        <dbReference type="SAM" id="Phobius"/>
    </source>
</evidence>
<dbReference type="GO" id="GO:0061513">
    <property type="term" value="F:glucose 6-phosphate:phosphate antiporter activity"/>
    <property type="evidence" value="ECO:0007669"/>
    <property type="project" value="TreeGrafter"/>
</dbReference>
<accession>A0A927H8B8</accession>
<comment type="subcellular location">
    <subcellularLocation>
        <location evidence="1">Cell membrane</location>
        <topology evidence="1">Multi-pass membrane protein</topology>
    </subcellularLocation>
</comment>
<evidence type="ECO:0000256" key="2">
    <source>
        <dbReference type="ARBA" id="ARBA00022448"/>
    </source>
</evidence>
<keyword evidence="2" id="KW-0813">Transport</keyword>
<keyword evidence="3 6" id="KW-0812">Transmembrane</keyword>
<dbReference type="InterPro" id="IPR051337">
    <property type="entry name" value="OPA_Antiporter"/>
</dbReference>
<dbReference type="InterPro" id="IPR036259">
    <property type="entry name" value="MFS_trans_sf"/>
</dbReference>
<reference evidence="8" key="1">
    <citation type="submission" date="2020-09" db="EMBL/GenBank/DDBJ databases">
        <title>A novel bacterium of genus Paenibacillus, isolated from South China Sea.</title>
        <authorList>
            <person name="Huang H."/>
            <person name="Mo K."/>
            <person name="Hu Y."/>
        </authorList>
    </citation>
    <scope>NUCLEOTIDE SEQUENCE</scope>
    <source>
        <strain evidence="8">IB182493</strain>
    </source>
</reference>
<feature type="transmembrane region" description="Helical" evidence="6">
    <location>
        <begin position="224"/>
        <end position="244"/>
    </location>
</feature>
<dbReference type="InterPro" id="IPR011701">
    <property type="entry name" value="MFS"/>
</dbReference>
<feature type="transmembrane region" description="Helical" evidence="6">
    <location>
        <begin position="181"/>
        <end position="203"/>
    </location>
</feature>
<evidence type="ECO:0000313" key="8">
    <source>
        <dbReference type="EMBL" id="MBD2871910.1"/>
    </source>
</evidence>
<evidence type="ECO:0000256" key="1">
    <source>
        <dbReference type="ARBA" id="ARBA00004651"/>
    </source>
</evidence>
<dbReference type="Gene3D" id="1.20.1250.20">
    <property type="entry name" value="MFS general substrate transporter like domains"/>
    <property type="match status" value="2"/>
</dbReference>
<feature type="domain" description="Major facilitator superfamily (MFS) profile" evidence="7">
    <location>
        <begin position="22"/>
        <end position="413"/>
    </location>
</feature>
<proteinExistence type="predicted"/>
<evidence type="ECO:0000256" key="5">
    <source>
        <dbReference type="ARBA" id="ARBA00023136"/>
    </source>
</evidence>
<dbReference type="Pfam" id="PF07690">
    <property type="entry name" value="MFS_1"/>
    <property type="match status" value="1"/>
</dbReference>
<comment type="caution">
    <text evidence="8">The sequence shown here is derived from an EMBL/GenBank/DDBJ whole genome shotgun (WGS) entry which is preliminary data.</text>
</comment>
<feature type="transmembrane region" description="Helical" evidence="6">
    <location>
        <begin position="60"/>
        <end position="82"/>
    </location>
</feature>
<dbReference type="PANTHER" id="PTHR43826">
    <property type="entry name" value="GLUCOSE-6-PHOSPHATE EXCHANGER SLC37A4"/>
    <property type="match status" value="1"/>
</dbReference>
<name>A0A927H8B8_9BACL</name>
<dbReference type="SUPFAM" id="SSF103473">
    <property type="entry name" value="MFS general substrate transporter"/>
    <property type="match status" value="1"/>
</dbReference>
<feature type="transmembrane region" description="Helical" evidence="6">
    <location>
        <begin position="325"/>
        <end position="344"/>
    </location>
</feature>
<keyword evidence="5 6" id="KW-0472">Membrane</keyword>
<feature type="transmembrane region" description="Helical" evidence="6">
    <location>
        <begin position="391"/>
        <end position="409"/>
    </location>
</feature>
<keyword evidence="9" id="KW-1185">Reference proteome</keyword>
<dbReference type="EMBL" id="JACXIY010000038">
    <property type="protein sequence ID" value="MBD2871910.1"/>
    <property type="molecule type" value="Genomic_DNA"/>
</dbReference>